<dbReference type="STRING" id="90262.A0A1X2J290"/>
<evidence type="ECO:0000256" key="2">
    <source>
        <dbReference type="ARBA" id="ARBA00005887"/>
    </source>
</evidence>
<keyword evidence="3 8" id="KW-0813">Transport</keyword>
<reference evidence="10 11" key="1">
    <citation type="submission" date="2016-07" db="EMBL/GenBank/DDBJ databases">
        <title>Pervasive Adenine N6-methylation of Active Genes in Fungi.</title>
        <authorList>
            <consortium name="DOE Joint Genome Institute"/>
            <person name="Mondo S.J."/>
            <person name="Dannebaum R.O."/>
            <person name="Kuo R.C."/>
            <person name="Labutti K."/>
            <person name="Haridas S."/>
            <person name="Kuo A."/>
            <person name="Salamov A."/>
            <person name="Ahrendt S.R."/>
            <person name="Lipzen A."/>
            <person name="Sullivan W."/>
            <person name="Andreopoulos W.B."/>
            <person name="Clum A."/>
            <person name="Lindquist E."/>
            <person name="Daum C."/>
            <person name="Ramamoorthy G.K."/>
            <person name="Gryganskyi A."/>
            <person name="Culley D."/>
            <person name="Magnuson J.K."/>
            <person name="James T.Y."/>
            <person name="O'Malley M.A."/>
            <person name="Stajich J.E."/>
            <person name="Spatafora J.W."/>
            <person name="Visel A."/>
            <person name="Grigoriev I.V."/>
        </authorList>
    </citation>
    <scope>NUCLEOTIDE SEQUENCE [LARGE SCALE GENOMIC DNA]</scope>
    <source>
        <strain evidence="10 11">NRRL 1336</strain>
    </source>
</reference>
<dbReference type="InterPro" id="IPR029020">
    <property type="entry name" value="Ammonium/urea_transptr"/>
</dbReference>
<gene>
    <name evidence="10" type="ORF">BCR42DRAFT_486000</name>
</gene>
<proteinExistence type="inferred from homology"/>
<comment type="subcellular location">
    <subcellularLocation>
        <location evidence="8">Cell membrane</location>
        <topology evidence="8">Multi-pass membrane protein</topology>
    </subcellularLocation>
    <subcellularLocation>
        <location evidence="1">Membrane</location>
        <topology evidence="1">Multi-pass membrane protein</topology>
    </subcellularLocation>
</comment>
<dbReference type="InterPro" id="IPR024041">
    <property type="entry name" value="NH4_transpt_AmtB-like_dom"/>
</dbReference>
<keyword evidence="7 8" id="KW-0924">Ammonia transport</keyword>
<evidence type="ECO:0000256" key="1">
    <source>
        <dbReference type="ARBA" id="ARBA00004141"/>
    </source>
</evidence>
<evidence type="ECO:0000256" key="5">
    <source>
        <dbReference type="ARBA" id="ARBA00022989"/>
    </source>
</evidence>
<feature type="transmembrane region" description="Helical" evidence="8">
    <location>
        <begin position="102"/>
        <end position="120"/>
    </location>
</feature>
<accession>A0A1X2J290</accession>
<protein>
    <recommendedName>
        <fullName evidence="8">Ammonium transporter</fullName>
    </recommendedName>
</protein>
<feature type="transmembrane region" description="Helical" evidence="8">
    <location>
        <begin position="42"/>
        <end position="62"/>
    </location>
</feature>
<dbReference type="GO" id="GO:0008519">
    <property type="term" value="F:ammonium channel activity"/>
    <property type="evidence" value="ECO:0007669"/>
    <property type="project" value="InterPro"/>
</dbReference>
<feature type="transmembrane region" description="Helical" evidence="8">
    <location>
        <begin position="12"/>
        <end position="33"/>
    </location>
</feature>
<dbReference type="Pfam" id="PF00909">
    <property type="entry name" value="Ammonium_transp"/>
    <property type="match status" value="1"/>
</dbReference>
<dbReference type="PANTHER" id="PTHR43029:SF10">
    <property type="entry name" value="AMMONIUM TRANSPORTER MEP2"/>
    <property type="match status" value="1"/>
</dbReference>
<dbReference type="GO" id="GO:0005886">
    <property type="term" value="C:plasma membrane"/>
    <property type="evidence" value="ECO:0007669"/>
    <property type="project" value="UniProtKB-SubCell"/>
</dbReference>
<feature type="transmembrane region" description="Helical" evidence="8">
    <location>
        <begin position="213"/>
        <end position="231"/>
    </location>
</feature>
<sequence>MSSPQYSSGDIAWVLASTALVWLMIPGVGYFYAGMAKSQRNALAMIMCSVLSLVVVTVQWFVWGYSLCFSQTASYFIGNLDNAFLRNVLGGPSVGSKDMPDLIFMIFQCMFAALTPALAIGSAASRARLFPLIIFVFIWSTLVYDVIACWTWNPKGWSYKMGVLDFAGGTPVHITSGFASLAYAYIIGRGNEHGDNSSEGRLQHQMTTQKPQNMSNLITGCAFLWFGWFGFNGGSALSGSLRAGMAFLVTNLAASVAALSWMGMDYWKQGKFSALSFCSGAVAGLVTITPAAGFVGPAPAVAIGFLGGVACNCAVHLKHWLNFDDVADVFAIHGVGGYMGSILTGVFAEQYIAALDDTIIPGGWMNGNWMQVPRQMADATAGAMWSFCITYLILLVMDRIPGLSMRVAREDDIKQFLNNASHNNESTIEKITATYSTDQKSDQMSYYQVDRIITVNHETGERRIVKDDMIEMEQHRIPSSTYVDDHVKMSLSY</sequence>
<feature type="transmembrane region" description="Helical" evidence="8">
    <location>
        <begin position="329"/>
        <end position="348"/>
    </location>
</feature>
<dbReference type="Gene3D" id="1.10.3430.10">
    <property type="entry name" value="Ammonium transporter AmtB like domains"/>
    <property type="match status" value="1"/>
</dbReference>
<evidence type="ECO:0000313" key="10">
    <source>
        <dbReference type="EMBL" id="ORZ25915.1"/>
    </source>
</evidence>
<evidence type="ECO:0000256" key="4">
    <source>
        <dbReference type="ARBA" id="ARBA00022692"/>
    </source>
</evidence>
<evidence type="ECO:0000259" key="9">
    <source>
        <dbReference type="Pfam" id="PF00909"/>
    </source>
</evidence>
<dbReference type="SUPFAM" id="SSF111352">
    <property type="entry name" value="Ammonium transporter"/>
    <property type="match status" value="1"/>
</dbReference>
<dbReference type="InterPro" id="IPR001905">
    <property type="entry name" value="Ammonium_transpt"/>
</dbReference>
<keyword evidence="4 8" id="KW-0812">Transmembrane</keyword>
<feature type="transmembrane region" description="Helical" evidence="8">
    <location>
        <begin position="243"/>
        <end position="262"/>
    </location>
</feature>
<evidence type="ECO:0000256" key="8">
    <source>
        <dbReference type="RuleBase" id="RU362002"/>
    </source>
</evidence>
<evidence type="ECO:0000256" key="7">
    <source>
        <dbReference type="ARBA" id="ARBA00023177"/>
    </source>
</evidence>
<dbReference type="EMBL" id="MCGE01000001">
    <property type="protein sequence ID" value="ORZ25915.1"/>
    <property type="molecule type" value="Genomic_DNA"/>
</dbReference>
<evidence type="ECO:0000313" key="11">
    <source>
        <dbReference type="Proteomes" id="UP000193560"/>
    </source>
</evidence>
<keyword evidence="5 8" id="KW-1133">Transmembrane helix</keyword>
<keyword evidence="6 8" id="KW-0472">Membrane</keyword>
<evidence type="ECO:0000256" key="6">
    <source>
        <dbReference type="ARBA" id="ARBA00023136"/>
    </source>
</evidence>
<comment type="similarity">
    <text evidence="2 8">Belongs to the ammonia transporter channel (TC 1.A.11.2) family.</text>
</comment>
<keyword evidence="11" id="KW-1185">Reference proteome</keyword>
<feature type="transmembrane region" description="Helical" evidence="8">
    <location>
        <begin position="274"/>
        <end position="292"/>
    </location>
</feature>
<organism evidence="10 11">
    <name type="scientific">Absidia repens</name>
    <dbReference type="NCBI Taxonomy" id="90262"/>
    <lineage>
        <taxon>Eukaryota</taxon>
        <taxon>Fungi</taxon>
        <taxon>Fungi incertae sedis</taxon>
        <taxon>Mucoromycota</taxon>
        <taxon>Mucoromycotina</taxon>
        <taxon>Mucoromycetes</taxon>
        <taxon>Mucorales</taxon>
        <taxon>Cunninghamellaceae</taxon>
        <taxon>Absidia</taxon>
    </lineage>
</organism>
<feature type="domain" description="Ammonium transporter AmtB-like" evidence="9">
    <location>
        <begin position="12"/>
        <end position="412"/>
    </location>
</feature>
<feature type="transmembrane region" description="Helical" evidence="8">
    <location>
        <begin position="132"/>
        <end position="153"/>
    </location>
</feature>
<feature type="transmembrane region" description="Helical" evidence="8">
    <location>
        <begin position="379"/>
        <end position="397"/>
    </location>
</feature>
<evidence type="ECO:0000256" key="3">
    <source>
        <dbReference type="ARBA" id="ARBA00022448"/>
    </source>
</evidence>
<dbReference type="OrthoDB" id="534912at2759"/>
<dbReference type="NCBIfam" id="TIGR00836">
    <property type="entry name" value="amt"/>
    <property type="match status" value="1"/>
</dbReference>
<dbReference type="PANTHER" id="PTHR43029">
    <property type="entry name" value="AMMONIUM TRANSPORTER MEP2"/>
    <property type="match status" value="1"/>
</dbReference>
<feature type="transmembrane region" description="Helical" evidence="8">
    <location>
        <begin position="298"/>
        <end position="317"/>
    </location>
</feature>
<name>A0A1X2J290_9FUNG</name>
<feature type="transmembrane region" description="Helical" evidence="8">
    <location>
        <begin position="173"/>
        <end position="192"/>
    </location>
</feature>
<dbReference type="Proteomes" id="UP000193560">
    <property type="component" value="Unassembled WGS sequence"/>
</dbReference>
<comment type="caution">
    <text evidence="10">The sequence shown here is derived from an EMBL/GenBank/DDBJ whole genome shotgun (WGS) entry which is preliminary data.</text>
</comment>
<dbReference type="AlphaFoldDB" id="A0A1X2J290"/>